<keyword evidence="2" id="KW-1185">Reference proteome</keyword>
<dbReference type="Proteomes" id="UP001064048">
    <property type="component" value="Chromosome 6"/>
</dbReference>
<feature type="non-terminal residue" evidence="1">
    <location>
        <position position="1"/>
    </location>
</feature>
<evidence type="ECO:0000313" key="2">
    <source>
        <dbReference type="Proteomes" id="UP001064048"/>
    </source>
</evidence>
<evidence type="ECO:0000313" key="1">
    <source>
        <dbReference type="EMBL" id="KAI8436248.1"/>
    </source>
</evidence>
<accession>A0ACC0KID1</accession>
<protein>
    <submittedName>
        <fullName evidence="1">Uncharacterized protein</fullName>
    </submittedName>
</protein>
<comment type="caution">
    <text evidence="1">The sequence shown here is derived from an EMBL/GenBank/DDBJ whole genome shotgun (WGS) entry which is preliminary data.</text>
</comment>
<dbReference type="EMBL" id="CM046106">
    <property type="protein sequence ID" value="KAI8436248.1"/>
    <property type="molecule type" value="Genomic_DNA"/>
</dbReference>
<name>A0ACC0KID1_CHOFU</name>
<organism evidence="1 2">
    <name type="scientific">Choristoneura fumiferana</name>
    <name type="common">Spruce budworm moth</name>
    <name type="synonym">Archips fumiferana</name>
    <dbReference type="NCBI Taxonomy" id="7141"/>
    <lineage>
        <taxon>Eukaryota</taxon>
        <taxon>Metazoa</taxon>
        <taxon>Ecdysozoa</taxon>
        <taxon>Arthropoda</taxon>
        <taxon>Hexapoda</taxon>
        <taxon>Insecta</taxon>
        <taxon>Pterygota</taxon>
        <taxon>Neoptera</taxon>
        <taxon>Endopterygota</taxon>
        <taxon>Lepidoptera</taxon>
        <taxon>Glossata</taxon>
        <taxon>Ditrysia</taxon>
        <taxon>Tortricoidea</taxon>
        <taxon>Tortricidae</taxon>
        <taxon>Tortricinae</taxon>
        <taxon>Choristoneura</taxon>
    </lineage>
</organism>
<gene>
    <name evidence="1" type="ORF">MSG28_004304</name>
</gene>
<sequence>TLDLAAAGLSVRAAGHSAATHVAHLFGRGSLSARSGFGSKNLRSLAWGASGRPAARCNRAATRATSRRTAAAGAPPPGRTKYFSIERRRVLPQRMVPHAAAEDEVERVVGSLQLRSHVQHVLVAGEWHQEIFLLSRCVVLTSSTLGTFLRPPQRSVFRRLARHTAAVPWHGRLRSAAAADRYSTRNGLETNQY</sequence>
<proteinExistence type="predicted"/>
<reference evidence="1 2" key="1">
    <citation type="journal article" date="2022" name="Genome Biol. Evol.">
        <title>The Spruce Budworm Genome: Reconstructing the Evolutionary History of Antifreeze Proteins.</title>
        <authorList>
            <person name="Beliveau C."/>
            <person name="Gagne P."/>
            <person name="Picq S."/>
            <person name="Vernygora O."/>
            <person name="Keeling C.I."/>
            <person name="Pinkney K."/>
            <person name="Doucet D."/>
            <person name="Wen F."/>
            <person name="Johnston J.S."/>
            <person name="Maaroufi H."/>
            <person name="Boyle B."/>
            <person name="Laroche J."/>
            <person name="Dewar K."/>
            <person name="Juretic N."/>
            <person name="Blackburn G."/>
            <person name="Nisole A."/>
            <person name="Brunet B."/>
            <person name="Brandao M."/>
            <person name="Lumley L."/>
            <person name="Duan J."/>
            <person name="Quan G."/>
            <person name="Lucarotti C.J."/>
            <person name="Roe A.D."/>
            <person name="Sperling F.A.H."/>
            <person name="Levesque R.C."/>
            <person name="Cusson M."/>
        </authorList>
    </citation>
    <scope>NUCLEOTIDE SEQUENCE [LARGE SCALE GENOMIC DNA]</scope>
    <source>
        <strain evidence="1">Glfc:IPQL:Cfum</strain>
    </source>
</reference>